<dbReference type="AlphaFoldDB" id="A0A3N4KAM9"/>
<name>A0A3N4KAM9_9PEZI</name>
<gene>
    <name evidence="1" type="ORF">P167DRAFT_579141</name>
</gene>
<evidence type="ECO:0000313" key="2">
    <source>
        <dbReference type="Proteomes" id="UP000277580"/>
    </source>
</evidence>
<evidence type="ECO:0000313" key="1">
    <source>
        <dbReference type="EMBL" id="RPB07533.1"/>
    </source>
</evidence>
<accession>A0A3N4KAM9</accession>
<reference evidence="1 2" key="1">
    <citation type="journal article" date="2018" name="Nat. Ecol. Evol.">
        <title>Pezizomycetes genomes reveal the molecular basis of ectomycorrhizal truffle lifestyle.</title>
        <authorList>
            <person name="Murat C."/>
            <person name="Payen T."/>
            <person name="Noel B."/>
            <person name="Kuo A."/>
            <person name="Morin E."/>
            <person name="Chen J."/>
            <person name="Kohler A."/>
            <person name="Krizsan K."/>
            <person name="Balestrini R."/>
            <person name="Da Silva C."/>
            <person name="Montanini B."/>
            <person name="Hainaut M."/>
            <person name="Levati E."/>
            <person name="Barry K.W."/>
            <person name="Belfiori B."/>
            <person name="Cichocki N."/>
            <person name="Clum A."/>
            <person name="Dockter R.B."/>
            <person name="Fauchery L."/>
            <person name="Guy J."/>
            <person name="Iotti M."/>
            <person name="Le Tacon F."/>
            <person name="Lindquist E.A."/>
            <person name="Lipzen A."/>
            <person name="Malagnac F."/>
            <person name="Mello A."/>
            <person name="Molinier V."/>
            <person name="Miyauchi S."/>
            <person name="Poulain J."/>
            <person name="Riccioni C."/>
            <person name="Rubini A."/>
            <person name="Sitrit Y."/>
            <person name="Splivallo R."/>
            <person name="Traeger S."/>
            <person name="Wang M."/>
            <person name="Zifcakova L."/>
            <person name="Wipf D."/>
            <person name="Zambonelli A."/>
            <person name="Paolocci F."/>
            <person name="Nowrousian M."/>
            <person name="Ottonello S."/>
            <person name="Baldrian P."/>
            <person name="Spatafora J.W."/>
            <person name="Henrissat B."/>
            <person name="Nagy L.G."/>
            <person name="Aury J.M."/>
            <person name="Wincker P."/>
            <person name="Grigoriev I.V."/>
            <person name="Bonfante P."/>
            <person name="Martin F.M."/>
        </authorList>
    </citation>
    <scope>NUCLEOTIDE SEQUENCE [LARGE SCALE GENOMIC DNA]</scope>
    <source>
        <strain evidence="1 2">CCBAS932</strain>
    </source>
</reference>
<organism evidence="1 2">
    <name type="scientific">Morchella conica CCBAS932</name>
    <dbReference type="NCBI Taxonomy" id="1392247"/>
    <lineage>
        <taxon>Eukaryota</taxon>
        <taxon>Fungi</taxon>
        <taxon>Dikarya</taxon>
        <taxon>Ascomycota</taxon>
        <taxon>Pezizomycotina</taxon>
        <taxon>Pezizomycetes</taxon>
        <taxon>Pezizales</taxon>
        <taxon>Morchellaceae</taxon>
        <taxon>Morchella</taxon>
    </lineage>
</organism>
<dbReference type="Proteomes" id="UP000277580">
    <property type="component" value="Unassembled WGS sequence"/>
</dbReference>
<proteinExistence type="predicted"/>
<dbReference type="EMBL" id="ML119180">
    <property type="protein sequence ID" value="RPB07533.1"/>
    <property type="molecule type" value="Genomic_DNA"/>
</dbReference>
<protein>
    <submittedName>
        <fullName evidence="1">Uncharacterized protein</fullName>
    </submittedName>
</protein>
<dbReference type="Pfam" id="PF18759">
    <property type="entry name" value="Plavaka"/>
    <property type="match status" value="1"/>
</dbReference>
<keyword evidence="2" id="KW-1185">Reference proteome</keyword>
<sequence length="109" mass="12752">MPAHNERYVEIVKEYEDNRSNAAPVEYLVSKSLKTLYNAFWALPRTSAYDLHKPDILHNIYLGLLKHMMEWVQGFLKKHNRIEEFDLAWSSIGPYPGLAVPNKEYRATT</sequence>
<dbReference type="InterPro" id="IPR041078">
    <property type="entry name" value="Plavaka"/>
</dbReference>
<dbReference type="InParanoid" id="A0A3N4KAM9"/>
<dbReference type="OrthoDB" id="3252362at2759"/>